<dbReference type="EMBL" id="CAJNOH010000006">
    <property type="protein sequence ID" value="CAF0735341.1"/>
    <property type="molecule type" value="Genomic_DNA"/>
</dbReference>
<dbReference type="Proteomes" id="UP000663870">
    <property type="component" value="Unassembled WGS sequence"/>
</dbReference>
<dbReference type="AlphaFoldDB" id="A0A813TLY7"/>
<feature type="region of interest" description="Disordered" evidence="1">
    <location>
        <begin position="251"/>
        <end position="270"/>
    </location>
</feature>
<accession>A0A813TLY7</accession>
<protein>
    <submittedName>
        <fullName evidence="3">Uncharacterized protein</fullName>
    </submittedName>
</protein>
<evidence type="ECO:0000313" key="3">
    <source>
        <dbReference type="EMBL" id="CAF0816410.1"/>
    </source>
</evidence>
<gene>
    <name evidence="3" type="ORF">JXQ802_LOCUS4973</name>
    <name evidence="2" type="ORF">PYM288_LOCUS1227</name>
</gene>
<name>A0A813TLY7_9BILA</name>
<organism evidence="3 4">
    <name type="scientific">Rotaria sordida</name>
    <dbReference type="NCBI Taxonomy" id="392033"/>
    <lineage>
        <taxon>Eukaryota</taxon>
        <taxon>Metazoa</taxon>
        <taxon>Spiralia</taxon>
        <taxon>Gnathifera</taxon>
        <taxon>Rotifera</taxon>
        <taxon>Eurotatoria</taxon>
        <taxon>Bdelloidea</taxon>
        <taxon>Philodinida</taxon>
        <taxon>Philodinidae</taxon>
        <taxon>Rotaria</taxon>
    </lineage>
</organism>
<dbReference type="EMBL" id="CAJNOL010000072">
    <property type="protein sequence ID" value="CAF0816410.1"/>
    <property type="molecule type" value="Genomic_DNA"/>
</dbReference>
<proteinExistence type="predicted"/>
<keyword evidence="4" id="KW-1185">Reference proteome</keyword>
<evidence type="ECO:0000313" key="4">
    <source>
        <dbReference type="Proteomes" id="UP000663870"/>
    </source>
</evidence>
<sequence>MTLCNANRYNPYGYLDLNILTEYAEYANSLCEFALNTIVIDYVVRISIRNNNKNLLNNTQLTNSTCISLYNINLDTDFIPYGEKMRRICAMSKSTFYDMKTTRLIHPSWIVRFSPNYRRVLRVFACNLRHLVKKIGTIEGYVTKADLNGEILRYHAVSAALTTVKYDLVTLYVTIRSGSLMAMKTSFLYPILSDTQRWLAYSYYQIKMILASFPGSSVNRHSNKKVSNIQIKNDIQSLNIINKKLEKSIEQSETSSNKNKTEQLTINQNL</sequence>
<comment type="caution">
    <text evidence="3">The sequence shown here is derived from an EMBL/GenBank/DDBJ whole genome shotgun (WGS) entry which is preliminary data.</text>
</comment>
<dbReference type="Proteomes" id="UP000663854">
    <property type="component" value="Unassembled WGS sequence"/>
</dbReference>
<reference evidence="3" key="1">
    <citation type="submission" date="2021-02" db="EMBL/GenBank/DDBJ databases">
        <authorList>
            <person name="Nowell W R."/>
        </authorList>
    </citation>
    <scope>NUCLEOTIDE SEQUENCE</scope>
</reference>
<evidence type="ECO:0000256" key="1">
    <source>
        <dbReference type="SAM" id="MobiDB-lite"/>
    </source>
</evidence>
<evidence type="ECO:0000313" key="2">
    <source>
        <dbReference type="EMBL" id="CAF0735341.1"/>
    </source>
</evidence>